<comment type="caution">
    <text evidence="2">The sequence shown here is derived from an EMBL/GenBank/DDBJ whole genome shotgun (WGS) entry which is preliminary data.</text>
</comment>
<dbReference type="RefSeq" id="WP_131003559.1">
    <property type="nucleotide sequence ID" value="NZ_SIUB01000004.1"/>
</dbReference>
<evidence type="ECO:0000313" key="3">
    <source>
        <dbReference type="Proteomes" id="UP000291613"/>
    </source>
</evidence>
<name>A0A4Q9GH86_9HYPH</name>
<evidence type="ECO:0000313" key="2">
    <source>
        <dbReference type="EMBL" id="TBN53503.1"/>
    </source>
</evidence>
<feature type="domain" description="HTH cro/C1-type" evidence="1">
    <location>
        <begin position="17"/>
        <end position="72"/>
    </location>
</feature>
<dbReference type="PROSITE" id="PS50943">
    <property type="entry name" value="HTH_CROC1"/>
    <property type="match status" value="1"/>
</dbReference>
<dbReference type="Gene3D" id="1.10.260.40">
    <property type="entry name" value="lambda repressor-like DNA-binding domains"/>
    <property type="match status" value="1"/>
</dbReference>
<proteinExistence type="predicted"/>
<evidence type="ECO:0000259" key="1">
    <source>
        <dbReference type="PROSITE" id="PS50943"/>
    </source>
</evidence>
<dbReference type="CDD" id="cd00093">
    <property type="entry name" value="HTH_XRE"/>
    <property type="match status" value="1"/>
</dbReference>
<dbReference type="Proteomes" id="UP000291613">
    <property type="component" value="Unassembled WGS sequence"/>
</dbReference>
<dbReference type="AlphaFoldDB" id="A0A4Q9GH86"/>
<dbReference type="Pfam" id="PF13560">
    <property type="entry name" value="HTH_31"/>
    <property type="match status" value="1"/>
</dbReference>
<dbReference type="OrthoDB" id="9803379at2"/>
<organism evidence="2 3">
    <name type="scientific">Hansschlegelia quercus</name>
    <dbReference type="NCBI Taxonomy" id="2528245"/>
    <lineage>
        <taxon>Bacteria</taxon>
        <taxon>Pseudomonadati</taxon>
        <taxon>Pseudomonadota</taxon>
        <taxon>Alphaproteobacteria</taxon>
        <taxon>Hyphomicrobiales</taxon>
        <taxon>Methylopilaceae</taxon>
        <taxon>Hansschlegelia</taxon>
    </lineage>
</organism>
<dbReference type="EMBL" id="SIUB01000004">
    <property type="protein sequence ID" value="TBN53503.1"/>
    <property type="molecule type" value="Genomic_DNA"/>
</dbReference>
<dbReference type="InterPro" id="IPR001387">
    <property type="entry name" value="Cro/C1-type_HTH"/>
</dbReference>
<keyword evidence="3" id="KW-1185">Reference proteome</keyword>
<gene>
    <name evidence="2" type="ORF">EYR15_10880</name>
</gene>
<dbReference type="InterPro" id="IPR010982">
    <property type="entry name" value="Lambda_DNA-bd_dom_sf"/>
</dbReference>
<dbReference type="SUPFAM" id="SSF47413">
    <property type="entry name" value="lambda repressor-like DNA-binding domains"/>
    <property type="match status" value="1"/>
</dbReference>
<accession>A0A4Q9GH86</accession>
<reference evidence="2 3" key="1">
    <citation type="submission" date="2019-02" db="EMBL/GenBank/DDBJ databases">
        <title>Hansschlegelia quercus sp. nov., a novel methylotrophic bacterium from buds of oak (Quercus robur L.).</title>
        <authorList>
            <person name="Agafonova N.V."/>
            <person name="Kaparullina E.N."/>
            <person name="Grouzdev D.S."/>
            <person name="Doronina N.V."/>
        </authorList>
    </citation>
    <scope>NUCLEOTIDE SEQUENCE [LARGE SCALE GENOMIC DNA]</scope>
    <source>
        <strain evidence="2 3">Dub</strain>
    </source>
</reference>
<dbReference type="GO" id="GO:0003677">
    <property type="term" value="F:DNA binding"/>
    <property type="evidence" value="ECO:0007669"/>
    <property type="project" value="InterPro"/>
</dbReference>
<sequence length="81" mass="9114">MPRDLRSPRYQRLRTIVVSARQAAGLSQTTVAGRLGRPQSYVADIERNERRIDVVEYLALAEAIGFDPLSALKDVMKEPMV</sequence>
<dbReference type="SMART" id="SM00530">
    <property type="entry name" value="HTH_XRE"/>
    <property type="match status" value="1"/>
</dbReference>
<protein>
    <submittedName>
        <fullName evidence="2">XRE family transcriptional regulator</fullName>
    </submittedName>
</protein>